<dbReference type="InterPro" id="IPR008225">
    <property type="entry name" value="F420-0_g-glutamyl_ligase"/>
</dbReference>
<evidence type="ECO:0000259" key="8">
    <source>
        <dbReference type="Pfam" id="PF01996"/>
    </source>
</evidence>
<accession>A0A8J7W5T0</accession>
<dbReference type="RefSeq" id="WP_211530469.1">
    <property type="nucleotide sequence ID" value="NZ_JWHL01000004.1"/>
</dbReference>
<dbReference type="Proteomes" id="UP000730161">
    <property type="component" value="Unassembled WGS sequence"/>
</dbReference>
<evidence type="ECO:0000256" key="2">
    <source>
        <dbReference type="ARBA" id="ARBA00022723"/>
    </source>
</evidence>
<sequence length="251" mass="26727">MNTSFSAYGCRTGLIAPGDDIVDRIIRSAPEEIRDGDIITIAESALATAEGRVIRLADVTPSAEALRYGERYQMDPRVAEVVISESDEIVGGIPGYLLCIRNGTLLPNAGVDGSNAPDGTIIPLPADADASARRIRQEIRDRTGREVAVLIIDSRTHAMRLGVSGVTIGCSGMEAVTDCRGRRDLFGRSLEVTRRAVGDCIASAAELLMGEADECIPVVIIRGLRELVGEGEGIETIAPDECLFMGAMRKG</sequence>
<dbReference type="OrthoDB" id="11383at2157"/>
<keyword evidence="1" id="KW-0436">Ligase</keyword>
<reference evidence="9" key="1">
    <citation type="submission" date="2014-12" db="EMBL/GenBank/DDBJ databases">
        <authorList>
            <person name="Huang H.-H."/>
            <person name="Chen S.-C."/>
            <person name="Lai M.-C."/>
        </authorList>
    </citation>
    <scope>NUCLEOTIDE SEQUENCE</scope>
    <source>
        <strain evidence="9">K1F9705b</strain>
    </source>
</reference>
<dbReference type="EMBL" id="JWHL01000004">
    <property type="protein sequence ID" value="MBR1368834.1"/>
    <property type="molecule type" value="Genomic_DNA"/>
</dbReference>
<keyword evidence="2" id="KW-0479">Metal-binding</keyword>
<dbReference type="GO" id="GO:0052618">
    <property type="term" value="F:coenzyme F420-0:L-glutamate ligase activity"/>
    <property type="evidence" value="ECO:0007669"/>
    <property type="project" value="TreeGrafter"/>
</dbReference>
<name>A0A8J7W5T0_9EURY</name>
<feature type="domain" description="Coenzyme F420:L-glutamate ligase-like" evidence="8">
    <location>
        <begin position="10"/>
        <end position="223"/>
    </location>
</feature>
<keyword evidence="10" id="KW-1185">Reference proteome</keyword>
<keyword evidence="3" id="KW-0547">Nucleotide-binding</keyword>
<dbReference type="GO" id="GO:0046872">
    <property type="term" value="F:metal ion binding"/>
    <property type="evidence" value="ECO:0007669"/>
    <property type="project" value="UniProtKB-KW"/>
</dbReference>
<proteinExistence type="predicted"/>
<protein>
    <submittedName>
        <fullName evidence="9">F420-dependent oxidoreductase</fullName>
    </submittedName>
</protein>
<evidence type="ECO:0000313" key="10">
    <source>
        <dbReference type="Proteomes" id="UP000730161"/>
    </source>
</evidence>
<dbReference type="GO" id="GO:0005525">
    <property type="term" value="F:GTP binding"/>
    <property type="evidence" value="ECO:0007669"/>
    <property type="project" value="UniProtKB-KW"/>
</dbReference>
<dbReference type="InterPro" id="IPR002847">
    <property type="entry name" value="F420-0_gamma-glut_ligase-dom"/>
</dbReference>
<comment type="caution">
    <text evidence="9">The sequence shown here is derived from an EMBL/GenBank/DDBJ whole genome shotgun (WGS) entry which is preliminary data.</text>
</comment>
<evidence type="ECO:0000256" key="4">
    <source>
        <dbReference type="ARBA" id="ARBA00022842"/>
    </source>
</evidence>
<dbReference type="PANTHER" id="PTHR47917:SF2">
    <property type="entry name" value="COENZYME F420:L-GLUTAMATE LIGASE-LIKE DOMAIN-CONTAINING PROTEIN"/>
    <property type="match status" value="1"/>
</dbReference>
<gene>
    <name evidence="9" type="ORF">RJ53_04625</name>
</gene>
<evidence type="ECO:0000256" key="6">
    <source>
        <dbReference type="ARBA" id="ARBA00023134"/>
    </source>
</evidence>
<dbReference type="AlphaFoldDB" id="A0A8J7W5T0"/>
<organism evidence="9 10">
    <name type="scientific">Methanocalculus chunghsingensis</name>
    <dbReference type="NCBI Taxonomy" id="156457"/>
    <lineage>
        <taxon>Archaea</taxon>
        <taxon>Methanobacteriati</taxon>
        <taxon>Methanobacteriota</taxon>
        <taxon>Stenosarchaea group</taxon>
        <taxon>Methanomicrobia</taxon>
        <taxon>Methanomicrobiales</taxon>
        <taxon>Methanocalculaceae</taxon>
        <taxon>Methanocalculus</taxon>
    </lineage>
</organism>
<dbReference type="Pfam" id="PF01996">
    <property type="entry name" value="F420_ligase"/>
    <property type="match status" value="1"/>
</dbReference>
<evidence type="ECO:0000313" key="9">
    <source>
        <dbReference type="EMBL" id="MBR1368834.1"/>
    </source>
</evidence>
<dbReference type="NCBIfam" id="TIGR01916">
    <property type="entry name" value="F420_cofE"/>
    <property type="match status" value="1"/>
</dbReference>
<keyword evidence="6" id="KW-0342">GTP-binding</keyword>
<dbReference type="Gene3D" id="3.30.1330.100">
    <property type="entry name" value="CofE-like"/>
    <property type="match status" value="1"/>
</dbReference>
<evidence type="ECO:0000256" key="3">
    <source>
        <dbReference type="ARBA" id="ARBA00022741"/>
    </source>
</evidence>
<keyword evidence="4" id="KW-0460">Magnesium</keyword>
<keyword evidence="5" id="KW-0630">Potassium</keyword>
<dbReference type="SUPFAM" id="SSF144010">
    <property type="entry name" value="CofE-like"/>
    <property type="match status" value="1"/>
</dbReference>
<keyword evidence="7" id="KW-0464">Manganese</keyword>
<evidence type="ECO:0000256" key="1">
    <source>
        <dbReference type="ARBA" id="ARBA00022598"/>
    </source>
</evidence>
<evidence type="ECO:0000256" key="7">
    <source>
        <dbReference type="ARBA" id="ARBA00023211"/>
    </source>
</evidence>
<dbReference type="Gene3D" id="3.90.1660.10">
    <property type="entry name" value="CofE-like domain"/>
    <property type="match status" value="1"/>
</dbReference>
<evidence type="ECO:0000256" key="5">
    <source>
        <dbReference type="ARBA" id="ARBA00022958"/>
    </source>
</evidence>
<dbReference type="PANTHER" id="PTHR47917">
    <property type="match status" value="1"/>
</dbReference>